<protein>
    <submittedName>
        <fullName evidence="2">Uncharacterized protein</fullName>
    </submittedName>
</protein>
<name>A0ABV0VJM0_9TELE</name>
<gene>
    <name evidence="2" type="ORF">ILYODFUR_034844</name>
</gene>
<organism evidence="2 3">
    <name type="scientific">Ilyodon furcidens</name>
    <name type="common">goldbreast splitfin</name>
    <dbReference type="NCBI Taxonomy" id="33524"/>
    <lineage>
        <taxon>Eukaryota</taxon>
        <taxon>Metazoa</taxon>
        <taxon>Chordata</taxon>
        <taxon>Craniata</taxon>
        <taxon>Vertebrata</taxon>
        <taxon>Euteleostomi</taxon>
        <taxon>Actinopterygii</taxon>
        <taxon>Neopterygii</taxon>
        <taxon>Teleostei</taxon>
        <taxon>Neoteleostei</taxon>
        <taxon>Acanthomorphata</taxon>
        <taxon>Ovalentaria</taxon>
        <taxon>Atherinomorphae</taxon>
        <taxon>Cyprinodontiformes</taxon>
        <taxon>Goodeidae</taxon>
        <taxon>Ilyodon</taxon>
    </lineage>
</organism>
<comment type="caution">
    <text evidence="2">The sequence shown here is derived from an EMBL/GenBank/DDBJ whole genome shotgun (WGS) entry which is preliminary data.</text>
</comment>
<sequence>MPGTGPQPQPGQQNTSHTNTETANKPHLTQNGRPNQMQAPSQHKHMHPPTDKQTKSSRASQAVKQTLQRPTPTHHRGKDAGPASRRAPPKGHSMHSKHTQPSTSRPAKQKQGSQAKPSQATVLLESTPQQHHTSFHTSVGAR</sequence>
<evidence type="ECO:0000313" key="2">
    <source>
        <dbReference type="EMBL" id="MEQ2257434.1"/>
    </source>
</evidence>
<accession>A0ABV0VJM0</accession>
<feature type="region of interest" description="Disordered" evidence="1">
    <location>
        <begin position="1"/>
        <end position="142"/>
    </location>
</feature>
<feature type="compositionally biased region" description="Polar residues" evidence="1">
    <location>
        <begin position="56"/>
        <end position="71"/>
    </location>
</feature>
<dbReference type="Proteomes" id="UP001482620">
    <property type="component" value="Unassembled WGS sequence"/>
</dbReference>
<feature type="compositionally biased region" description="Polar residues" evidence="1">
    <location>
        <begin position="14"/>
        <end position="41"/>
    </location>
</feature>
<dbReference type="EMBL" id="JAHRIQ010110685">
    <property type="protein sequence ID" value="MEQ2257434.1"/>
    <property type="molecule type" value="Genomic_DNA"/>
</dbReference>
<evidence type="ECO:0000313" key="3">
    <source>
        <dbReference type="Proteomes" id="UP001482620"/>
    </source>
</evidence>
<reference evidence="2 3" key="1">
    <citation type="submission" date="2021-06" db="EMBL/GenBank/DDBJ databases">
        <authorList>
            <person name="Palmer J.M."/>
        </authorList>
    </citation>
    <scope>NUCLEOTIDE SEQUENCE [LARGE SCALE GENOMIC DNA]</scope>
    <source>
        <strain evidence="3">if_2019</strain>
        <tissue evidence="2">Muscle</tissue>
    </source>
</reference>
<keyword evidence="3" id="KW-1185">Reference proteome</keyword>
<evidence type="ECO:0000256" key="1">
    <source>
        <dbReference type="SAM" id="MobiDB-lite"/>
    </source>
</evidence>
<feature type="compositionally biased region" description="Basic residues" evidence="1">
    <location>
        <begin position="87"/>
        <end position="98"/>
    </location>
</feature>
<feature type="compositionally biased region" description="Polar residues" evidence="1">
    <location>
        <begin position="99"/>
        <end position="142"/>
    </location>
</feature>
<proteinExistence type="predicted"/>